<keyword evidence="1" id="KW-0808">Transferase</keyword>
<keyword evidence="5" id="KW-0255">Endonuclease</keyword>
<evidence type="ECO:0000256" key="8">
    <source>
        <dbReference type="PROSITE-ProRule" id="PRU00450"/>
    </source>
</evidence>
<protein>
    <submittedName>
        <fullName evidence="10">POK18 protein</fullName>
    </submittedName>
</protein>
<evidence type="ECO:0000313" key="11">
    <source>
        <dbReference type="Proteomes" id="UP000526889"/>
    </source>
</evidence>
<dbReference type="GO" id="GO:0035613">
    <property type="term" value="F:RNA stem-loop binding"/>
    <property type="evidence" value="ECO:0007669"/>
    <property type="project" value="TreeGrafter"/>
</dbReference>
<dbReference type="AlphaFoldDB" id="A0A7K9NVD3"/>
<sequence length="86" mass="9635">MGALQPGLPSPAALPRDWHLLVIDLKDCFFSIPLHPEDTERELSPVAQATKSHEFFHQSARALRREFHVPKDQARVIVAACPDCAH</sequence>
<keyword evidence="8" id="KW-0863">Zinc-finger</keyword>
<feature type="non-terminal residue" evidence="10">
    <location>
        <position position="86"/>
    </location>
</feature>
<dbReference type="InterPro" id="IPR017856">
    <property type="entry name" value="Integrase-like_N"/>
</dbReference>
<dbReference type="InterPro" id="IPR043128">
    <property type="entry name" value="Rev_trsase/Diguanyl_cyclase"/>
</dbReference>
<dbReference type="InterPro" id="IPR003308">
    <property type="entry name" value="Integrase_Zn-bd_dom_N"/>
</dbReference>
<dbReference type="Pfam" id="PF02022">
    <property type="entry name" value="Integrase_Zn"/>
    <property type="match status" value="1"/>
</dbReference>
<dbReference type="Gene3D" id="3.10.10.10">
    <property type="entry name" value="HIV Type 1 Reverse Transcriptase, subunit A, domain 1"/>
    <property type="match status" value="1"/>
</dbReference>
<keyword evidence="8" id="KW-0862">Zinc</keyword>
<evidence type="ECO:0000313" key="10">
    <source>
        <dbReference type="EMBL" id="NXH91003.1"/>
    </source>
</evidence>
<reference evidence="10 11" key="1">
    <citation type="submission" date="2019-09" db="EMBL/GenBank/DDBJ databases">
        <title>Bird 10,000 Genomes (B10K) Project - Family phase.</title>
        <authorList>
            <person name="Zhang G."/>
        </authorList>
    </citation>
    <scope>NUCLEOTIDE SEQUENCE [LARGE SCALE GENOMIC DNA]</scope>
    <source>
        <strain evidence="10">B10K-DU-001-25</strain>
        <tissue evidence="10">Muscle</tissue>
    </source>
</reference>
<accession>A0A7K9NVD3</accession>
<dbReference type="SUPFAM" id="SSF46919">
    <property type="entry name" value="N-terminal Zn binding domain of HIV integrase"/>
    <property type="match status" value="1"/>
</dbReference>
<name>A0A7K9NVD3_9CORV</name>
<dbReference type="Proteomes" id="UP000526889">
    <property type="component" value="Unassembled WGS sequence"/>
</dbReference>
<dbReference type="EMBL" id="VWZW01006989">
    <property type="protein sequence ID" value="NXH91003.1"/>
    <property type="molecule type" value="Genomic_DNA"/>
</dbReference>
<dbReference type="GO" id="GO:0016787">
    <property type="term" value="F:hydrolase activity"/>
    <property type="evidence" value="ECO:0007669"/>
    <property type="project" value="UniProtKB-KW"/>
</dbReference>
<evidence type="ECO:0000256" key="2">
    <source>
        <dbReference type="ARBA" id="ARBA00022695"/>
    </source>
</evidence>
<evidence type="ECO:0000259" key="9">
    <source>
        <dbReference type="PROSITE" id="PS50876"/>
    </source>
</evidence>
<keyword evidence="3" id="KW-0540">Nuclease</keyword>
<feature type="domain" description="Integrase-type" evidence="9">
    <location>
        <begin position="44"/>
        <end position="85"/>
    </location>
</feature>
<keyword evidence="7" id="KW-0695">RNA-directed DNA polymerase</keyword>
<keyword evidence="11" id="KW-1185">Reference proteome</keyword>
<evidence type="ECO:0000256" key="3">
    <source>
        <dbReference type="ARBA" id="ARBA00022722"/>
    </source>
</evidence>
<dbReference type="GO" id="GO:0003964">
    <property type="term" value="F:RNA-directed DNA polymerase activity"/>
    <property type="evidence" value="ECO:0007669"/>
    <property type="project" value="UniProtKB-KW"/>
</dbReference>
<dbReference type="PANTHER" id="PTHR41694">
    <property type="entry name" value="ENDOGENOUS RETROVIRUS GROUP K MEMBER POL PROTEIN"/>
    <property type="match status" value="1"/>
</dbReference>
<dbReference type="InterPro" id="IPR043502">
    <property type="entry name" value="DNA/RNA_pol_sf"/>
</dbReference>
<proteinExistence type="predicted"/>
<dbReference type="Gene3D" id="3.30.70.270">
    <property type="match status" value="1"/>
</dbReference>
<dbReference type="SUPFAM" id="SSF56672">
    <property type="entry name" value="DNA/RNA polymerases"/>
    <property type="match status" value="1"/>
</dbReference>
<keyword evidence="2" id="KW-0548">Nucleotidyltransferase</keyword>
<dbReference type="GO" id="GO:0008270">
    <property type="term" value="F:zinc ion binding"/>
    <property type="evidence" value="ECO:0007669"/>
    <property type="project" value="UniProtKB-KW"/>
</dbReference>
<feature type="non-terminal residue" evidence="10">
    <location>
        <position position="1"/>
    </location>
</feature>
<comment type="caution">
    <text evidence="10">The sequence shown here is derived from an EMBL/GenBank/DDBJ whole genome shotgun (WGS) entry which is preliminary data.</text>
</comment>
<gene>
    <name evidence="10" type="primary">Ervk18_3</name>
    <name evidence="10" type="ORF">EDOCOE_R15949</name>
</gene>
<keyword evidence="4" id="KW-0479">Metal-binding</keyword>
<evidence type="ECO:0000256" key="7">
    <source>
        <dbReference type="ARBA" id="ARBA00022918"/>
    </source>
</evidence>
<keyword evidence="6" id="KW-0378">Hydrolase</keyword>
<evidence type="ECO:0000256" key="5">
    <source>
        <dbReference type="ARBA" id="ARBA00022759"/>
    </source>
</evidence>
<dbReference type="GO" id="GO:0004519">
    <property type="term" value="F:endonuclease activity"/>
    <property type="evidence" value="ECO:0007669"/>
    <property type="project" value="UniProtKB-KW"/>
</dbReference>
<organism evidence="10 11">
    <name type="scientific">Edolisoma coerulescens</name>
    <dbReference type="NCBI Taxonomy" id="2585810"/>
    <lineage>
        <taxon>Eukaryota</taxon>
        <taxon>Metazoa</taxon>
        <taxon>Chordata</taxon>
        <taxon>Craniata</taxon>
        <taxon>Vertebrata</taxon>
        <taxon>Euteleostomi</taxon>
        <taxon>Archelosauria</taxon>
        <taxon>Archosauria</taxon>
        <taxon>Dinosauria</taxon>
        <taxon>Saurischia</taxon>
        <taxon>Theropoda</taxon>
        <taxon>Coelurosauria</taxon>
        <taxon>Aves</taxon>
        <taxon>Neognathae</taxon>
        <taxon>Neoaves</taxon>
        <taxon>Telluraves</taxon>
        <taxon>Australaves</taxon>
        <taxon>Passeriformes</taxon>
        <taxon>Corvoidea</taxon>
        <taxon>Campephagidae</taxon>
        <taxon>Edolisoma</taxon>
    </lineage>
</organism>
<evidence type="ECO:0000256" key="6">
    <source>
        <dbReference type="ARBA" id="ARBA00022801"/>
    </source>
</evidence>
<dbReference type="PROSITE" id="PS50876">
    <property type="entry name" value="ZF_INTEGRASE"/>
    <property type="match status" value="1"/>
</dbReference>
<evidence type="ECO:0000256" key="4">
    <source>
        <dbReference type="ARBA" id="ARBA00022723"/>
    </source>
</evidence>
<dbReference type="Gene3D" id="1.10.10.200">
    <property type="match status" value="1"/>
</dbReference>
<dbReference type="PANTHER" id="PTHR41694:SF3">
    <property type="entry name" value="RNA-DIRECTED DNA POLYMERASE-RELATED"/>
    <property type="match status" value="1"/>
</dbReference>
<evidence type="ECO:0000256" key="1">
    <source>
        <dbReference type="ARBA" id="ARBA00022679"/>
    </source>
</evidence>